<feature type="region of interest" description="Disordered" evidence="2">
    <location>
        <begin position="412"/>
        <end position="468"/>
    </location>
</feature>
<evidence type="ECO:0000313" key="5">
    <source>
        <dbReference type="EMBL" id="KAL0576928.1"/>
    </source>
</evidence>
<keyword evidence="1" id="KW-0548">Nucleotidyltransferase</keyword>
<dbReference type="PROSITE" id="PS50076">
    <property type="entry name" value="DNAJ_2"/>
    <property type="match status" value="1"/>
</dbReference>
<keyword evidence="3" id="KW-0812">Transmembrane</keyword>
<dbReference type="InterPro" id="IPR007855">
    <property type="entry name" value="RDRP"/>
</dbReference>
<keyword evidence="6" id="KW-1185">Reference proteome</keyword>
<dbReference type="Proteomes" id="UP001465976">
    <property type="component" value="Unassembled WGS sequence"/>
</dbReference>
<dbReference type="InterPro" id="IPR001623">
    <property type="entry name" value="DnaJ_domain"/>
</dbReference>
<feature type="compositionally biased region" description="Basic and acidic residues" evidence="2">
    <location>
        <begin position="190"/>
        <end position="203"/>
    </location>
</feature>
<keyword evidence="3" id="KW-1133">Transmembrane helix</keyword>
<evidence type="ECO:0000256" key="3">
    <source>
        <dbReference type="SAM" id="Phobius"/>
    </source>
</evidence>
<keyword evidence="1" id="KW-0696">RNA-directed RNA polymerase</keyword>
<feature type="compositionally biased region" description="Acidic residues" evidence="2">
    <location>
        <begin position="344"/>
        <end position="354"/>
    </location>
</feature>
<keyword evidence="3" id="KW-0472">Membrane</keyword>
<feature type="region of interest" description="Disordered" evidence="2">
    <location>
        <begin position="335"/>
        <end position="354"/>
    </location>
</feature>
<sequence length="1470" mass="165102">MQLHPDKNPGKKNIHERFARLGVVSTILRNSESRKRYDFFYKNGVPTWRGTGYYYSRFRPGLGTVTVFLVILTSGLQYLVQRMTYKRDLERIEHVTREARLAAWGTKMIPIEGQRKVKVNLGGPVRYDEDGYPVPGRMIDMVVSGDAVYILDPSGDMHPVDSSTAVPPAVSRTWFVSLARSAYRSVVQKTKKDEDVDAARVSETEFEEGYDSSATSDAPGSGTVTPNGTRQATVKAGGKRRKASSTKHVNKLKPSSVDASPGTRFNCYVSDANTPGLLKTAVTALDTLHSLDTPAVTVMPEIDRESSSGSIWDGFPSEDEQLFRELIERENAAAAEGLKGGTGADEENEEADHEGEYDALLAELSQAKFQGPCRSWSPGPEIDPEEDISVLIAEYDDMPGLVLTQPAELVLTPPKNNSEETIVGPSSSIGSGRKRSRDSSETTLLDEPRPKLVKTGTGRTTAPPDDTNLTLKEPCYAVAHSATWQPVFDELALPFGVQWEISRLMTVGRLSFDQIDRAKLEELGRLKTNARAAPLVEKILLDKEGKVAGVTAGEDLNGRPDPFEKERMSKFPYDELDLEEGYLNQGHKFGCLGFHEDNPWYGGKVAFRGKLKNAASRYAANPKFQIVLERPELAASYRFSSKSGVFRLASMRLTFAPGRYGSTSFLRLKIQREFWANDKSKNSKNVEALMEFLLQPLVLCGSVYRAVYEKEKTVFFFRTNELLPSLRRPPLLARRVMLSLERFIEEHNPIPAAKWAARFALGFSTSAPGLKLAEENILEIDDIISPERSEMTDGSGFINQFALRYLYHKFGWDEWPTAIQVRIAGAKGMLLQHPSDTEITPRVWIRPSQTKIKYESKSEDDARLIIDVLRSCHSRTHCTLGSETIINLAENGVSAKPMLRLLDESLERLVTPLTTWEGAGAMAELWSTVARLGGVMNARAARAQTGLARVKGYSSHDALLDEDEDGLDEDTEESSVPWWNDEISGQPSSLEETVMALLDAGFTPSNCSVLLDKLDKVITSHIRNFARNCRIEVSMSVTTFIQPDPLDVLEEGEVYFKSAQRNLLTRDGLVTDTVIGDVLVTRHPCKLPTDVQKWKAVDCPKLRDLTGIIFFSTRGSRRAADYLGGGDYDGDKALLVYDPLIVDEFKNADIKYADPRDDIEKEYFSKHTKKVAELLEEAKPTVEHPQARVQALQGFLLGGLANISLVSSYSNMHDYTLYTLGYSHPETIRMAHMFCRTLDGTKTGLIALQDKVSADKRKYDKGAMHWKPRKHGSSSEQTNVKRPRHLGPFIMDVIRDYADAKGKQAIREFQAKRQEHNKHAPDPHLTAPWEEARKTAERCDIQRMQDDLDKIEQHVIRMYEYHRNQVKQSFTGLPIEVRQNQLREMSRDFAASPPLSEVVFSEPELARLKASFAYLYDSRPNAHQKKWTRFPWDVAFRELCAIKARATGVSKTVQNEFYQKFSIKTQRNRR</sequence>
<evidence type="ECO:0000256" key="1">
    <source>
        <dbReference type="RuleBase" id="RU363098"/>
    </source>
</evidence>
<organism evidence="5 6">
    <name type="scientific">Marasmius crinis-equi</name>
    <dbReference type="NCBI Taxonomy" id="585013"/>
    <lineage>
        <taxon>Eukaryota</taxon>
        <taxon>Fungi</taxon>
        <taxon>Dikarya</taxon>
        <taxon>Basidiomycota</taxon>
        <taxon>Agaricomycotina</taxon>
        <taxon>Agaricomycetes</taxon>
        <taxon>Agaricomycetidae</taxon>
        <taxon>Agaricales</taxon>
        <taxon>Marasmiineae</taxon>
        <taxon>Marasmiaceae</taxon>
        <taxon>Marasmius</taxon>
    </lineage>
</organism>
<dbReference type="PANTHER" id="PTHR23079">
    <property type="entry name" value="RNA-DEPENDENT RNA POLYMERASE"/>
    <property type="match status" value="1"/>
</dbReference>
<gene>
    <name evidence="5" type="ORF">V5O48_005074</name>
</gene>
<proteinExistence type="inferred from homology"/>
<dbReference type="Gene3D" id="1.10.287.110">
    <property type="entry name" value="DnaJ domain"/>
    <property type="match status" value="1"/>
</dbReference>
<protein>
    <recommendedName>
        <fullName evidence="1">RNA-dependent RNA polymerase</fullName>
        <ecNumber evidence="1">2.7.7.48</ecNumber>
    </recommendedName>
</protein>
<feature type="domain" description="J" evidence="4">
    <location>
        <begin position="1"/>
        <end position="41"/>
    </location>
</feature>
<comment type="similarity">
    <text evidence="1">Belongs to the RdRP family.</text>
</comment>
<dbReference type="EC" id="2.7.7.48" evidence="1"/>
<evidence type="ECO:0000256" key="2">
    <source>
        <dbReference type="SAM" id="MobiDB-lite"/>
    </source>
</evidence>
<evidence type="ECO:0000259" key="4">
    <source>
        <dbReference type="PROSITE" id="PS50076"/>
    </source>
</evidence>
<evidence type="ECO:0000313" key="6">
    <source>
        <dbReference type="Proteomes" id="UP001465976"/>
    </source>
</evidence>
<keyword evidence="1" id="KW-0808">Transferase</keyword>
<feature type="transmembrane region" description="Helical" evidence="3">
    <location>
        <begin position="61"/>
        <end position="80"/>
    </location>
</feature>
<feature type="compositionally biased region" description="Polar residues" evidence="2">
    <location>
        <begin position="212"/>
        <end position="232"/>
    </location>
</feature>
<comment type="catalytic activity">
    <reaction evidence="1">
        <text>RNA(n) + a ribonucleoside 5'-triphosphate = RNA(n+1) + diphosphate</text>
        <dbReference type="Rhea" id="RHEA:21248"/>
        <dbReference type="Rhea" id="RHEA-COMP:14527"/>
        <dbReference type="Rhea" id="RHEA-COMP:17342"/>
        <dbReference type="ChEBI" id="CHEBI:33019"/>
        <dbReference type="ChEBI" id="CHEBI:61557"/>
        <dbReference type="ChEBI" id="CHEBI:140395"/>
        <dbReference type="EC" id="2.7.7.48"/>
    </reaction>
</comment>
<dbReference type="InterPro" id="IPR057596">
    <property type="entry name" value="RDRP_core"/>
</dbReference>
<name>A0ABR3FNC2_9AGAR</name>
<dbReference type="SUPFAM" id="SSF46565">
    <property type="entry name" value="Chaperone J-domain"/>
    <property type="match status" value="1"/>
</dbReference>
<dbReference type="EMBL" id="JBAHYK010000189">
    <property type="protein sequence ID" value="KAL0576928.1"/>
    <property type="molecule type" value="Genomic_DNA"/>
</dbReference>
<reference evidence="5 6" key="1">
    <citation type="submission" date="2024-02" db="EMBL/GenBank/DDBJ databases">
        <title>A draft genome for the cacao thread blight pathogen Marasmius crinis-equi.</title>
        <authorList>
            <person name="Cohen S.P."/>
            <person name="Baruah I.K."/>
            <person name="Amoako-Attah I."/>
            <person name="Bukari Y."/>
            <person name="Meinhardt L.W."/>
            <person name="Bailey B.A."/>
        </authorList>
    </citation>
    <scope>NUCLEOTIDE SEQUENCE [LARGE SCALE GENOMIC DNA]</scope>
    <source>
        <strain evidence="5 6">GH-76</strain>
    </source>
</reference>
<comment type="caution">
    <text evidence="5">The sequence shown here is derived from an EMBL/GenBank/DDBJ whole genome shotgun (WGS) entry which is preliminary data.</text>
</comment>
<dbReference type="InterPro" id="IPR036869">
    <property type="entry name" value="J_dom_sf"/>
</dbReference>
<feature type="region of interest" description="Disordered" evidence="2">
    <location>
        <begin position="187"/>
        <end position="263"/>
    </location>
</feature>
<feature type="compositionally biased region" description="Basic residues" evidence="2">
    <location>
        <begin position="237"/>
        <end position="251"/>
    </location>
</feature>
<accession>A0ABR3FNC2</accession>
<dbReference type="PANTHER" id="PTHR23079:SF14">
    <property type="entry name" value="RNA-DEPENDENT RNA POLYMERASE"/>
    <property type="match status" value="1"/>
</dbReference>
<keyword evidence="1" id="KW-0694">RNA-binding</keyword>
<dbReference type="Pfam" id="PF05183">
    <property type="entry name" value="RdRP"/>
    <property type="match status" value="1"/>
</dbReference>